<evidence type="ECO:0000259" key="3">
    <source>
        <dbReference type="Pfam" id="PF00030"/>
    </source>
</evidence>
<accession>A0ABW1KXE9</accession>
<evidence type="ECO:0000256" key="1">
    <source>
        <dbReference type="ARBA" id="ARBA00009646"/>
    </source>
</evidence>
<dbReference type="InterPro" id="IPR001064">
    <property type="entry name" value="Beta/gamma_crystallin"/>
</dbReference>
<keyword evidence="5" id="KW-1185">Reference proteome</keyword>
<proteinExistence type="inferred from homology"/>
<organism evidence="4 5">
    <name type="scientific">Hyphococcus aureus</name>
    <dbReference type="NCBI Taxonomy" id="2666033"/>
    <lineage>
        <taxon>Bacteria</taxon>
        <taxon>Pseudomonadati</taxon>
        <taxon>Pseudomonadota</taxon>
        <taxon>Alphaproteobacteria</taxon>
        <taxon>Parvularculales</taxon>
        <taxon>Parvularculaceae</taxon>
        <taxon>Hyphococcus</taxon>
    </lineage>
</organism>
<dbReference type="SUPFAM" id="SSF49695">
    <property type="entry name" value="gamma-Crystallin-like"/>
    <property type="match status" value="1"/>
</dbReference>
<evidence type="ECO:0000313" key="4">
    <source>
        <dbReference type="EMBL" id="MFC6035756.1"/>
    </source>
</evidence>
<keyword evidence="2" id="KW-0677">Repeat</keyword>
<dbReference type="Proteomes" id="UP001596116">
    <property type="component" value="Unassembled WGS sequence"/>
</dbReference>
<dbReference type="EMBL" id="JBHPON010000001">
    <property type="protein sequence ID" value="MFC6035756.1"/>
    <property type="molecule type" value="Genomic_DNA"/>
</dbReference>
<comment type="similarity">
    <text evidence="1">Belongs to the beta/gamma-crystallin family.</text>
</comment>
<dbReference type="InterPro" id="IPR011024">
    <property type="entry name" value="G_crystallin-like"/>
</dbReference>
<dbReference type="Pfam" id="PF00030">
    <property type="entry name" value="Crystall"/>
    <property type="match status" value="1"/>
</dbReference>
<reference evidence="4 5" key="1">
    <citation type="submission" date="2024-09" db="EMBL/GenBank/DDBJ databases">
        <authorList>
            <person name="Zhang Z.-H."/>
        </authorList>
    </citation>
    <scope>NUCLEOTIDE SEQUENCE [LARGE SCALE GENOMIC DNA]</scope>
    <source>
        <strain evidence="4 5">HHTR114</strain>
    </source>
</reference>
<sequence length="185" mass="19795">MYEKVGMSGKQVTFKGPVADIDVRFPFHSSSVKSGRWEICTRNDFKGACMDVGAGDEIVSLKKEFGFFARIRSLRPLGEAAPEAVAAQAPQQPEIISAPAAVAEAVAGATVRPVASAEAVLRGHSAHFFKTPMFDGETIEAGDKDAVREFCQEAGFDEVEFADFVVSEGRRVVGDLLCAEPLGNP</sequence>
<gene>
    <name evidence="4" type="ORF">ACFMB1_09395</name>
</gene>
<comment type="caution">
    <text evidence="4">The sequence shown here is derived from an EMBL/GenBank/DDBJ whole genome shotgun (WGS) entry which is preliminary data.</text>
</comment>
<evidence type="ECO:0000256" key="2">
    <source>
        <dbReference type="ARBA" id="ARBA00022737"/>
    </source>
</evidence>
<dbReference type="RefSeq" id="WP_379923947.1">
    <property type="nucleotide sequence ID" value="NZ_JBHPON010000001.1"/>
</dbReference>
<protein>
    <submittedName>
        <fullName evidence="4">Beta/gamma crystallin-related protein</fullName>
    </submittedName>
</protein>
<evidence type="ECO:0000313" key="5">
    <source>
        <dbReference type="Proteomes" id="UP001596116"/>
    </source>
</evidence>
<feature type="domain" description="Beta/gamma crystallin 'Greek key'" evidence="3">
    <location>
        <begin position="1"/>
        <end position="76"/>
    </location>
</feature>
<dbReference type="Gene3D" id="2.60.20.10">
    <property type="entry name" value="Crystallins"/>
    <property type="match status" value="1"/>
</dbReference>
<name>A0ABW1KXE9_9PROT</name>